<reference evidence="2 3" key="1">
    <citation type="submission" date="2019-06" db="EMBL/GenBank/DDBJ databases">
        <title>Nitrosomonas stercoris KYUHI-S whole genome shotgun sequence.</title>
        <authorList>
            <person name="Nakagawa T."/>
            <person name="Tsuchiya Y."/>
            <person name="Takahashi R."/>
        </authorList>
    </citation>
    <scope>NUCLEOTIDE SEQUENCE [LARGE SCALE GENOMIC DNA]</scope>
    <source>
        <strain evidence="2 3">KYUHI-S</strain>
        <plasmid evidence="3">1 dna</plasmid>
    </source>
</reference>
<gene>
    <name evidence="2" type="ORF">Nstercoris_02329</name>
</gene>
<evidence type="ECO:0008006" key="4">
    <source>
        <dbReference type="Google" id="ProtNLM"/>
    </source>
</evidence>
<dbReference type="AlphaFoldDB" id="A0A4Y1YPF2"/>
<dbReference type="EMBL" id="AP019756">
    <property type="protein sequence ID" value="BBL36050.1"/>
    <property type="molecule type" value="Genomic_DNA"/>
</dbReference>
<evidence type="ECO:0000313" key="2">
    <source>
        <dbReference type="EMBL" id="BBL36050.1"/>
    </source>
</evidence>
<accession>A0A4Y1YPF2</accession>
<name>A0A4Y1YPF2_9PROT</name>
<keyword evidence="3" id="KW-1185">Reference proteome</keyword>
<keyword evidence="2" id="KW-0614">Plasmid</keyword>
<dbReference type="PROSITE" id="PS51257">
    <property type="entry name" value="PROKAR_LIPOPROTEIN"/>
    <property type="match status" value="1"/>
</dbReference>
<dbReference type="Proteomes" id="UP000316473">
    <property type="component" value="Plasmid plasmid 1"/>
</dbReference>
<proteinExistence type="predicted"/>
<protein>
    <recommendedName>
        <fullName evidence="4">Lipoprotein</fullName>
    </recommendedName>
</protein>
<evidence type="ECO:0000256" key="1">
    <source>
        <dbReference type="SAM" id="MobiDB-lite"/>
    </source>
</evidence>
<evidence type="ECO:0000313" key="3">
    <source>
        <dbReference type="Proteomes" id="UP000316473"/>
    </source>
</evidence>
<sequence>MKHIYLTISVIFFASLVSGCDGDNAKKMLEKESSVFGKLESSAENKQPEKEENQQDDTKTKSSVFGNLE</sequence>
<feature type="region of interest" description="Disordered" evidence="1">
    <location>
        <begin position="37"/>
        <end position="69"/>
    </location>
</feature>
<feature type="compositionally biased region" description="Basic and acidic residues" evidence="1">
    <location>
        <begin position="41"/>
        <end position="60"/>
    </location>
</feature>
<organism evidence="2 3">
    <name type="scientific">Nitrosomonas stercoris</name>
    <dbReference type="NCBI Taxonomy" id="1444684"/>
    <lineage>
        <taxon>Bacteria</taxon>
        <taxon>Pseudomonadati</taxon>
        <taxon>Pseudomonadota</taxon>
        <taxon>Betaproteobacteria</taxon>
        <taxon>Nitrosomonadales</taxon>
        <taxon>Nitrosomonadaceae</taxon>
        <taxon>Nitrosomonas</taxon>
    </lineage>
</organism>
<dbReference type="KEGG" id="nst:Nstercoris_02329"/>
<geneLocation type="plasmid" evidence="3">
    <name>1 dna</name>
</geneLocation>